<dbReference type="OrthoDB" id="9813151at2"/>
<dbReference type="PRINTS" id="PR00344">
    <property type="entry name" value="BCTRLSENSOR"/>
</dbReference>
<keyword evidence="5" id="KW-0808">Transferase</keyword>
<keyword evidence="4" id="KW-0597">Phosphoprotein</keyword>
<evidence type="ECO:0000313" key="11">
    <source>
        <dbReference type="EMBL" id="PVZ94968.1"/>
    </source>
</evidence>
<dbReference type="EC" id="2.7.13.3" evidence="3"/>
<dbReference type="GO" id="GO:0016036">
    <property type="term" value="P:cellular response to phosphate starvation"/>
    <property type="evidence" value="ECO:0007669"/>
    <property type="project" value="TreeGrafter"/>
</dbReference>
<dbReference type="InterPro" id="IPR036097">
    <property type="entry name" value="HisK_dim/P_sf"/>
</dbReference>
<keyword evidence="7" id="KW-0902">Two-component regulatory system</keyword>
<dbReference type="GO" id="GO:0000155">
    <property type="term" value="F:phosphorelay sensor kinase activity"/>
    <property type="evidence" value="ECO:0007669"/>
    <property type="project" value="InterPro"/>
</dbReference>
<keyword evidence="9" id="KW-0472">Membrane</keyword>
<comment type="subcellular location">
    <subcellularLocation>
        <location evidence="2">Cell membrane</location>
    </subcellularLocation>
</comment>
<dbReference type="RefSeq" id="WP_116754707.1">
    <property type="nucleotide sequence ID" value="NZ_JBHUEX010000001.1"/>
</dbReference>
<dbReference type="AlphaFoldDB" id="A0A2V1HR03"/>
<evidence type="ECO:0000256" key="6">
    <source>
        <dbReference type="ARBA" id="ARBA00022777"/>
    </source>
</evidence>
<name>A0A2V1HR03_9MICO</name>
<dbReference type="SUPFAM" id="SSF55874">
    <property type="entry name" value="ATPase domain of HSP90 chaperone/DNA topoisomerase II/histidine kinase"/>
    <property type="match status" value="1"/>
</dbReference>
<evidence type="ECO:0000256" key="2">
    <source>
        <dbReference type="ARBA" id="ARBA00004236"/>
    </source>
</evidence>
<dbReference type="InterPro" id="IPR003594">
    <property type="entry name" value="HATPase_dom"/>
</dbReference>
<dbReference type="SMART" id="SM00388">
    <property type="entry name" value="HisKA"/>
    <property type="match status" value="1"/>
</dbReference>
<evidence type="ECO:0000256" key="1">
    <source>
        <dbReference type="ARBA" id="ARBA00000085"/>
    </source>
</evidence>
<organism evidence="11 12">
    <name type="scientific">Amnibacterium flavum</name>
    <dbReference type="NCBI Taxonomy" id="2173173"/>
    <lineage>
        <taxon>Bacteria</taxon>
        <taxon>Bacillati</taxon>
        <taxon>Actinomycetota</taxon>
        <taxon>Actinomycetes</taxon>
        <taxon>Micrococcales</taxon>
        <taxon>Microbacteriaceae</taxon>
        <taxon>Amnibacterium</taxon>
    </lineage>
</organism>
<dbReference type="Gene3D" id="1.10.287.130">
    <property type="match status" value="1"/>
</dbReference>
<evidence type="ECO:0000259" key="10">
    <source>
        <dbReference type="PROSITE" id="PS50109"/>
    </source>
</evidence>
<dbReference type="Proteomes" id="UP000244893">
    <property type="component" value="Unassembled WGS sequence"/>
</dbReference>
<proteinExistence type="predicted"/>
<keyword evidence="6 11" id="KW-0418">Kinase</keyword>
<dbReference type="Pfam" id="PF02518">
    <property type="entry name" value="HATPase_c"/>
    <property type="match status" value="1"/>
</dbReference>
<dbReference type="SUPFAM" id="SSF47384">
    <property type="entry name" value="Homodimeric domain of signal transducing histidine kinase"/>
    <property type="match status" value="1"/>
</dbReference>
<keyword evidence="9" id="KW-0812">Transmembrane</keyword>
<comment type="caution">
    <text evidence="11">The sequence shown here is derived from an EMBL/GenBank/DDBJ whole genome shotgun (WGS) entry which is preliminary data.</text>
</comment>
<evidence type="ECO:0000256" key="7">
    <source>
        <dbReference type="ARBA" id="ARBA00023012"/>
    </source>
</evidence>
<dbReference type="PANTHER" id="PTHR45453">
    <property type="entry name" value="PHOSPHATE REGULON SENSOR PROTEIN PHOR"/>
    <property type="match status" value="1"/>
</dbReference>
<evidence type="ECO:0000256" key="9">
    <source>
        <dbReference type="SAM" id="Phobius"/>
    </source>
</evidence>
<dbReference type="InterPro" id="IPR036890">
    <property type="entry name" value="HATPase_C_sf"/>
</dbReference>
<gene>
    <name evidence="11" type="ORF">DDQ50_00045</name>
</gene>
<dbReference type="InterPro" id="IPR004358">
    <property type="entry name" value="Sig_transdc_His_kin-like_C"/>
</dbReference>
<feature type="domain" description="Histidine kinase" evidence="10">
    <location>
        <begin position="157"/>
        <end position="374"/>
    </location>
</feature>
<dbReference type="EMBL" id="QEOP01000001">
    <property type="protein sequence ID" value="PVZ94968.1"/>
    <property type="molecule type" value="Genomic_DNA"/>
</dbReference>
<comment type="catalytic activity">
    <reaction evidence="1">
        <text>ATP + protein L-histidine = ADP + protein N-phospho-L-histidine.</text>
        <dbReference type="EC" id="2.7.13.3"/>
    </reaction>
</comment>
<dbReference type="CDD" id="cd00082">
    <property type="entry name" value="HisKA"/>
    <property type="match status" value="1"/>
</dbReference>
<accession>A0A2V1HR03</accession>
<dbReference type="InterPro" id="IPR005467">
    <property type="entry name" value="His_kinase_dom"/>
</dbReference>
<dbReference type="InterPro" id="IPR003661">
    <property type="entry name" value="HisK_dim/P_dom"/>
</dbReference>
<dbReference type="Pfam" id="PF00512">
    <property type="entry name" value="HisKA"/>
    <property type="match status" value="1"/>
</dbReference>
<feature type="transmembrane region" description="Helical" evidence="9">
    <location>
        <begin position="6"/>
        <end position="29"/>
    </location>
</feature>
<evidence type="ECO:0000256" key="4">
    <source>
        <dbReference type="ARBA" id="ARBA00022553"/>
    </source>
</evidence>
<dbReference type="GO" id="GO:0005886">
    <property type="term" value="C:plasma membrane"/>
    <property type="evidence" value="ECO:0007669"/>
    <property type="project" value="UniProtKB-SubCell"/>
</dbReference>
<dbReference type="CDD" id="cd00075">
    <property type="entry name" value="HATPase"/>
    <property type="match status" value="1"/>
</dbReference>
<dbReference type="GO" id="GO:0004721">
    <property type="term" value="F:phosphoprotein phosphatase activity"/>
    <property type="evidence" value="ECO:0007669"/>
    <property type="project" value="TreeGrafter"/>
</dbReference>
<keyword evidence="12" id="KW-1185">Reference proteome</keyword>
<evidence type="ECO:0000313" key="12">
    <source>
        <dbReference type="Proteomes" id="UP000244893"/>
    </source>
</evidence>
<reference evidence="11 12" key="1">
    <citation type="submission" date="2018-05" db="EMBL/GenBank/DDBJ databases">
        <title>Amnibacterium sp. M8JJ-5, whole genome shotgun sequence.</title>
        <authorList>
            <person name="Tuo L."/>
        </authorList>
    </citation>
    <scope>NUCLEOTIDE SEQUENCE [LARGE SCALE GENOMIC DNA]</scope>
    <source>
        <strain evidence="11 12">M8JJ-5</strain>
    </source>
</reference>
<dbReference type="FunFam" id="3.30.565.10:FF:000006">
    <property type="entry name" value="Sensor histidine kinase WalK"/>
    <property type="match status" value="1"/>
</dbReference>
<evidence type="ECO:0000256" key="5">
    <source>
        <dbReference type="ARBA" id="ARBA00022679"/>
    </source>
</evidence>
<sequence length="386" mass="41103">MESAWLVLLATFFGLFVGVVFSVAVAFALRASRRATDLVSVEVPDGISDVLHALDSGGLIVDPSNTVVLHSPAAAAMGLVRDRALEHSAIVDLIDTARDLGGPAKADLTLSRGPFGDDSLSVTAMAAPLGVRYMLVLVDDTTESRRLEEVRRDFMANISHELKTPIGAIGLLAEALVSAADDPATVSRFAGRLMTEAARLSNITREIIELSRLQATDALSEPKVIDIDYVVASAIEQSTVAADAKKIEVARGGAKKARVYGDESLLLVAVHNLVTNAIKYSPEGSRVGVGVRATDDEIVEIAVTDQGIGIDEDDLDRVFERFYRVDPARSRDTGGTGLGLSIVKHVVQNHGGEVRVWSQRGRGSTFTIRLPEASESRAAALGLEKP</sequence>
<dbReference type="SMART" id="SM00387">
    <property type="entry name" value="HATPase_c"/>
    <property type="match status" value="1"/>
</dbReference>
<dbReference type="PROSITE" id="PS50109">
    <property type="entry name" value="HIS_KIN"/>
    <property type="match status" value="1"/>
</dbReference>
<dbReference type="InterPro" id="IPR050351">
    <property type="entry name" value="BphY/WalK/GraS-like"/>
</dbReference>
<dbReference type="PANTHER" id="PTHR45453:SF1">
    <property type="entry name" value="PHOSPHATE REGULON SENSOR PROTEIN PHOR"/>
    <property type="match status" value="1"/>
</dbReference>
<keyword evidence="9" id="KW-1133">Transmembrane helix</keyword>
<evidence type="ECO:0000256" key="3">
    <source>
        <dbReference type="ARBA" id="ARBA00012438"/>
    </source>
</evidence>
<dbReference type="Gene3D" id="3.30.565.10">
    <property type="entry name" value="Histidine kinase-like ATPase, C-terminal domain"/>
    <property type="match status" value="1"/>
</dbReference>
<evidence type="ECO:0000256" key="8">
    <source>
        <dbReference type="ARBA" id="ARBA00039401"/>
    </source>
</evidence>
<protein>
    <recommendedName>
        <fullName evidence="8">Sensor-like histidine kinase SenX3</fullName>
        <ecNumber evidence="3">2.7.13.3</ecNumber>
    </recommendedName>
</protein>